<evidence type="ECO:0000256" key="7">
    <source>
        <dbReference type="SAM" id="Phobius"/>
    </source>
</evidence>
<dbReference type="InterPro" id="IPR017871">
    <property type="entry name" value="ABC_transporter-like_CS"/>
</dbReference>
<dbReference type="PROSITE" id="PS00211">
    <property type="entry name" value="ABC_TRANSPORTER_1"/>
    <property type="match status" value="1"/>
</dbReference>
<dbReference type="Proteomes" id="UP000488506">
    <property type="component" value="Unassembled WGS sequence"/>
</dbReference>
<feature type="transmembrane region" description="Helical" evidence="7">
    <location>
        <begin position="303"/>
        <end position="320"/>
    </location>
</feature>
<gene>
    <name evidence="10" type="ORF">FD145_65</name>
</gene>
<evidence type="ECO:0000259" key="9">
    <source>
        <dbReference type="PROSITE" id="PS50929"/>
    </source>
</evidence>
<feature type="domain" description="ABC transporter" evidence="8">
    <location>
        <begin position="369"/>
        <end position="604"/>
    </location>
</feature>
<dbReference type="GO" id="GO:0140359">
    <property type="term" value="F:ABC-type transporter activity"/>
    <property type="evidence" value="ECO:0007669"/>
    <property type="project" value="InterPro"/>
</dbReference>
<keyword evidence="3" id="KW-0547">Nucleotide-binding</keyword>
<dbReference type="EMBL" id="WPAF01000001">
    <property type="protein sequence ID" value="KAF0135239.1"/>
    <property type="molecule type" value="Genomic_DNA"/>
</dbReference>
<proteinExistence type="predicted"/>
<keyword evidence="4" id="KW-0067">ATP-binding</keyword>
<keyword evidence="5 7" id="KW-1133">Transmembrane helix</keyword>
<dbReference type="PROSITE" id="PS50893">
    <property type="entry name" value="ABC_TRANSPORTER_2"/>
    <property type="match status" value="1"/>
</dbReference>
<dbReference type="GO" id="GO:0034040">
    <property type="term" value="F:ATPase-coupled lipid transmembrane transporter activity"/>
    <property type="evidence" value="ECO:0007669"/>
    <property type="project" value="TreeGrafter"/>
</dbReference>
<keyword evidence="2 7" id="KW-0812">Transmembrane</keyword>
<dbReference type="GO" id="GO:0005524">
    <property type="term" value="F:ATP binding"/>
    <property type="evidence" value="ECO:0007669"/>
    <property type="project" value="UniProtKB-KW"/>
</dbReference>
<evidence type="ECO:0000256" key="5">
    <source>
        <dbReference type="ARBA" id="ARBA00022989"/>
    </source>
</evidence>
<dbReference type="InterPro" id="IPR027417">
    <property type="entry name" value="P-loop_NTPase"/>
</dbReference>
<evidence type="ECO:0000256" key="4">
    <source>
        <dbReference type="ARBA" id="ARBA00022840"/>
    </source>
</evidence>
<dbReference type="Gene3D" id="3.40.50.300">
    <property type="entry name" value="P-loop containing nucleotide triphosphate hydrolases"/>
    <property type="match status" value="1"/>
</dbReference>
<dbReference type="PANTHER" id="PTHR24221:SF654">
    <property type="entry name" value="ATP-BINDING CASSETTE SUB-FAMILY B MEMBER 6"/>
    <property type="match status" value="1"/>
</dbReference>
<feature type="transmembrane region" description="Helical" evidence="7">
    <location>
        <begin position="89"/>
        <end position="106"/>
    </location>
</feature>
<dbReference type="InterPro" id="IPR011527">
    <property type="entry name" value="ABC1_TM_dom"/>
</dbReference>
<comment type="subcellular location">
    <subcellularLocation>
        <location evidence="1">Cell membrane</location>
        <topology evidence="1">Multi-pass membrane protein</topology>
    </subcellularLocation>
</comment>
<dbReference type="SUPFAM" id="SSF90123">
    <property type="entry name" value="ABC transporter transmembrane region"/>
    <property type="match status" value="1"/>
</dbReference>
<name>A0A833NZ77_UNCSA</name>
<feature type="domain" description="ABC transmembrane type-1" evidence="9">
    <location>
        <begin position="34"/>
        <end position="335"/>
    </location>
</feature>
<reference evidence="10 11" key="1">
    <citation type="submission" date="2019-12" db="EMBL/GenBank/DDBJ databases">
        <authorList>
            <person name="Wolfe R."/>
            <person name="Danczak R."/>
            <person name="Wilkins M."/>
        </authorList>
    </citation>
    <scope>NUCLEOTIDE SEQUENCE [LARGE SCALE GENOMIC DNA]</scope>
    <source>
        <strain evidence="10">X2_MaxBin.013</strain>
    </source>
</reference>
<feature type="transmembrane region" description="Helical" evidence="7">
    <location>
        <begin position="177"/>
        <end position="205"/>
    </location>
</feature>
<dbReference type="InterPro" id="IPR003593">
    <property type="entry name" value="AAA+_ATPase"/>
</dbReference>
<organism evidence="10 11">
    <name type="scientific">Candidatus Saganbacteria bacterium</name>
    <dbReference type="NCBI Taxonomy" id="2575572"/>
    <lineage>
        <taxon>Bacteria</taxon>
        <taxon>Bacillati</taxon>
        <taxon>Saganbacteria</taxon>
    </lineage>
</organism>
<dbReference type="SMART" id="SM00382">
    <property type="entry name" value="AAA"/>
    <property type="match status" value="1"/>
</dbReference>
<evidence type="ECO:0000313" key="11">
    <source>
        <dbReference type="Proteomes" id="UP000488506"/>
    </source>
</evidence>
<dbReference type="Gene3D" id="1.20.1560.10">
    <property type="entry name" value="ABC transporter type 1, transmembrane domain"/>
    <property type="match status" value="1"/>
</dbReference>
<dbReference type="InterPro" id="IPR039421">
    <property type="entry name" value="Type_1_exporter"/>
</dbReference>
<sequence>MFNKIKNYILSTGLLKKEMKPFFRLIYKHRLSVLIVLISSVLVSVFEGVTIALLVPILEGLKGQTTSVVPFPISILSSLFNGVDIGQRIRVVALLMLVVVALKGLFKYINNLAGMLMQVDINKEYRILSFKQLLRLGMGDLNRRKAGEIQSFVFSFPTNLGGLVCQIAVFFPQLFTIMLYLSMLIILSWQLTLLGIVLLLATSLFSSRIVTLTKKATEVAVNSGIQLNNFLIESFSGIKVTHLFNRERDALRKFEQIAESCRYNDSIVCRLRYLMPPLLEIVAMVGLTMIMIAGSFLMGRNGLVSLEALLIFIYVLLRMVPNMLQLNQMRIEFAANMPYIRKVISFIDPSDKLYIKSGTIDFQGLKQGIEFRDLTFSYMVDESVILRNMSIFIPKGKKIGIVGPSGAGKSTITELLLRFYDPEKGQLLIDDIDLKDLDLLSWRKYIGVVSQETFLFNDTVRNNIAYAKPGATQEEIGQAARRAHAHDFISEMPRGYDTILGERGILLSGGQRQRIAIARAILCEPEILVFDEATSSLDTESERIVQQALDEIGRGRTVITIAHRLSTVSDADKIFVIEGGSIVEQGDHLSLLGANGLYKKLVEMQSLKTGASL</sequence>
<dbReference type="GO" id="GO:0005886">
    <property type="term" value="C:plasma membrane"/>
    <property type="evidence" value="ECO:0007669"/>
    <property type="project" value="UniProtKB-SubCell"/>
</dbReference>
<feature type="transmembrane region" description="Helical" evidence="7">
    <location>
        <begin position="31"/>
        <end position="58"/>
    </location>
</feature>
<dbReference type="Pfam" id="PF00664">
    <property type="entry name" value="ABC_membrane"/>
    <property type="match status" value="1"/>
</dbReference>
<evidence type="ECO:0000259" key="8">
    <source>
        <dbReference type="PROSITE" id="PS50893"/>
    </source>
</evidence>
<keyword evidence="6 7" id="KW-0472">Membrane</keyword>
<dbReference type="FunFam" id="3.40.50.300:FF:000218">
    <property type="entry name" value="Multidrug ABC transporter ATP-binding protein"/>
    <property type="match status" value="1"/>
</dbReference>
<evidence type="ECO:0000313" key="10">
    <source>
        <dbReference type="EMBL" id="KAF0135239.1"/>
    </source>
</evidence>
<evidence type="ECO:0000256" key="2">
    <source>
        <dbReference type="ARBA" id="ARBA00022692"/>
    </source>
</evidence>
<protein>
    <submittedName>
        <fullName evidence="10">Xenobiotic-transporting ATPase</fullName>
    </submittedName>
</protein>
<dbReference type="InterPro" id="IPR036640">
    <property type="entry name" value="ABC1_TM_sf"/>
</dbReference>
<dbReference type="Pfam" id="PF00005">
    <property type="entry name" value="ABC_tran"/>
    <property type="match status" value="1"/>
</dbReference>
<dbReference type="PROSITE" id="PS50929">
    <property type="entry name" value="ABC_TM1F"/>
    <property type="match status" value="1"/>
</dbReference>
<evidence type="ECO:0000256" key="3">
    <source>
        <dbReference type="ARBA" id="ARBA00022741"/>
    </source>
</evidence>
<feature type="transmembrane region" description="Helical" evidence="7">
    <location>
        <begin position="278"/>
        <end position="297"/>
    </location>
</feature>
<evidence type="ECO:0000256" key="6">
    <source>
        <dbReference type="ARBA" id="ARBA00023136"/>
    </source>
</evidence>
<accession>A0A833NZ77</accession>
<dbReference type="AlphaFoldDB" id="A0A833NZ77"/>
<evidence type="ECO:0000256" key="1">
    <source>
        <dbReference type="ARBA" id="ARBA00004651"/>
    </source>
</evidence>
<feature type="transmembrane region" description="Helical" evidence="7">
    <location>
        <begin position="152"/>
        <end position="171"/>
    </location>
</feature>
<comment type="caution">
    <text evidence="10">The sequence shown here is derived from an EMBL/GenBank/DDBJ whole genome shotgun (WGS) entry which is preliminary data.</text>
</comment>
<dbReference type="PANTHER" id="PTHR24221">
    <property type="entry name" value="ATP-BINDING CASSETTE SUB-FAMILY B"/>
    <property type="match status" value="1"/>
</dbReference>
<dbReference type="InterPro" id="IPR003439">
    <property type="entry name" value="ABC_transporter-like_ATP-bd"/>
</dbReference>
<dbReference type="GO" id="GO:0016887">
    <property type="term" value="F:ATP hydrolysis activity"/>
    <property type="evidence" value="ECO:0007669"/>
    <property type="project" value="InterPro"/>
</dbReference>
<dbReference type="SUPFAM" id="SSF52540">
    <property type="entry name" value="P-loop containing nucleoside triphosphate hydrolases"/>
    <property type="match status" value="1"/>
</dbReference>